<evidence type="ECO:0000313" key="2">
    <source>
        <dbReference type="Proteomes" id="UP000799429"/>
    </source>
</evidence>
<reference evidence="1" key="1">
    <citation type="journal article" date="2020" name="Stud. Mycol.">
        <title>101 Dothideomycetes genomes: a test case for predicting lifestyles and emergence of pathogens.</title>
        <authorList>
            <person name="Haridas S."/>
            <person name="Albert R."/>
            <person name="Binder M."/>
            <person name="Bloem J."/>
            <person name="Labutti K."/>
            <person name="Salamov A."/>
            <person name="Andreopoulos B."/>
            <person name="Baker S."/>
            <person name="Barry K."/>
            <person name="Bills G."/>
            <person name="Bluhm B."/>
            <person name="Cannon C."/>
            <person name="Castanera R."/>
            <person name="Culley D."/>
            <person name="Daum C."/>
            <person name="Ezra D."/>
            <person name="Gonzalez J."/>
            <person name="Henrissat B."/>
            <person name="Kuo A."/>
            <person name="Liang C."/>
            <person name="Lipzen A."/>
            <person name="Lutzoni F."/>
            <person name="Magnuson J."/>
            <person name="Mondo S."/>
            <person name="Nolan M."/>
            <person name="Ohm R."/>
            <person name="Pangilinan J."/>
            <person name="Park H.-J."/>
            <person name="Ramirez L."/>
            <person name="Alfaro M."/>
            <person name="Sun H."/>
            <person name="Tritt A."/>
            <person name="Yoshinaga Y."/>
            <person name="Zwiers L.-H."/>
            <person name="Turgeon B."/>
            <person name="Goodwin S."/>
            <person name="Spatafora J."/>
            <person name="Crous P."/>
            <person name="Grigoriev I."/>
        </authorList>
    </citation>
    <scope>NUCLEOTIDE SEQUENCE</scope>
    <source>
        <strain evidence="1">CBS 101060</strain>
    </source>
</reference>
<evidence type="ECO:0000313" key="1">
    <source>
        <dbReference type="EMBL" id="KAF2839173.1"/>
    </source>
</evidence>
<name>A0A9P4VPV1_9PEZI</name>
<dbReference type="Proteomes" id="UP000799429">
    <property type="component" value="Unassembled WGS sequence"/>
</dbReference>
<organism evidence="1 2">
    <name type="scientific">Patellaria atrata CBS 101060</name>
    <dbReference type="NCBI Taxonomy" id="1346257"/>
    <lineage>
        <taxon>Eukaryota</taxon>
        <taxon>Fungi</taxon>
        <taxon>Dikarya</taxon>
        <taxon>Ascomycota</taxon>
        <taxon>Pezizomycotina</taxon>
        <taxon>Dothideomycetes</taxon>
        <taxon>Dothideomycetes incertae sedis</taxon>
        <taxon>Patellariales</taxon>
        <taxon>Patellariaceae</taxon>
        <taxon>Patellaria</taxon>
    </lineage>
</organism>
<protein>
    <submittedName>
        <fullName evidence="1">Uncharacterized protein</fullName>
    </submittedName>
</protein>
<comment type="caution">
    <text evidence="1">The sequence shown here is derived from an EMBL/GenBank/DDBJ whole genome shotgun (WGS) entry which is preliminary data.</text>
</comment>
<keyword evidence="2" id="KW-1185">Reference proteome</keyword>
<dbReference type="EMBL" id="MU006095">
    <property type="protein sequence ID" value="KAF2839173.1"/>
    <property type="molecule type" value="Genomic_DNA"/>
</dbReference>
<accession>A0A9P4VPV1</accession>
<sequence length="185" mass="19510">MSETTLPRLLEDKEIGEFEVNIGGEEVGSVYTVRVALTVLITVIRLALPSPFPELRVKVVILGAEKSALDFGIVTLDRLRVRNMLPSLETDPVEAPGTPMKPGFSVKTVSPNKLAEEGALLELCKGAPNRIVARVASTDERKDIAALGSNVSLLSIDVPKSCSNGVPAAPVTAPAVGSDVLARIS</sequence>
<gene>
    <name evidence="1" type="ORF">M501DRAFT_1016260</name>
</gene>
<proteinExistence type="predicted"/>
<dbReference type="AlphaFoldDB" id="A0A9P4VPV1"/>